<reference evidence="2" key="1">
    <citation type="submission" date="2020-08" db="EMBL/GenBank/DDBJ databases">
        <title>Chromosome-level assembly of Southern catfish (Silurus meridionalis) provides insights into visual adaptation to the nocturnal and benthic lifestyles.</title>
        <authorList>
            <person name="Zhang Y."/>
            <person name="Wang D."/>
            <person name="Peng Z."/>
        </authorList>
    </citation>
    <scope>NUCLEOTIDE SEQUENCE</scope>
    <source>
        <strain evidence="2">SWU-2019-XX</strain>
        <tissue evidence="2">Muscle</tissue>
    </source>
</reference>
<proteinExistence type="predicted"/>
<protein>
    <submittedName>
        <fullName evidence="2">Uncharacterized protein</fullName>
    </submittedName>
</protein>
<sequence>MKWGKSAGHARGMPPHLSQLRHGPPLHYVPGHVPPHPAMLMHGGPPPHPAMSMSAQSPPIFTPIDHSTGGQGLDIHAQ</sequence>
<dbReference type="AlphaFoldDB" id="A0A8T0BGD6"/>
<name>A0A8T0BGD6_SILME</name>
<evidence type="ECO:0000256" key="1">
    <source>
        <dbReference type="SAM" id="MobiDB-lite"/>
    </source>
</evidence>
<evidence type="ECO:0000313" key="2">
    <source>
        <dbReference type="EMBL" id="KAF7704586.1"/>
    </source>
</evidence>
<keyword evidence="3" id="KW-1185">Reference proteome</keyword>
<dbReference type="EMBL" id="JABFDY010000008">
    <property type="protein sequence ID" value="KAF7704586.1"/>
    <property type="molecule type" value="Genomic_DNA"/>
</dbReference>
<gene>
    <name evidence="2" type="ORF">HF521_021658</name>
</gene>
<dbReference type="Proteomes" id="UP000606274">
    <property type="component" value="Unassembled WGS sequence"/>
</dbReference>
<organism evidence="2 3">
    <name type="scientific">Silurus meridionalis</name>
    <name type="common">Southern catfish</name>
    <name type="synonym">Silurus soldatovi meridionalis</name>
    <dbReference type="NCBI Taxonomy" id="175797"/>
    <lineage>
        <taxon>Eukaryota</taxon>
        <taxon>Metazoa</taxon>
        <taxon>Chordata</taxon>
        <taxon>Craniata</taxon>
        <taxon>Vertebrata</taxon>
        <taxon>Euteleostomi</taxon>
        <taxon>Actinopterygii</taxon>
        <taxon>Neopterygii</taxon>
        <taxon>Teleostei</taxon>
        <taxon>Ostariophysi</taxon>
        <taxon>Siluriformes</taxon>
        <taxon>Siluridae</taxon>
        <taxon>Silurus</taxon>
    </lineage>
</organism>
<evidence type="ECO:0000313" key="3">
    <source>
        <dbReference type="Proteomes" id="UP000606274"/>
    </source>
</evidence>
<comment type="caution">
    <text evidence="2">The sequence shown here is derived from an EMBL/GenBank/DDBJ whole genome shotgun (WGS) entry which is preliminary data.</text>
</comment>
<accession>A0A8T0BGD6</accession>
<feature type="region of interest" description="Disordered" evidence="1">
    <location>
        <begin position="1"/>
        <end position="78"/>
    </location>
</feature>